<keyword evidence="3" id="KW-1185">Reference proteome</keyword>
<gene>
    <name evidence="2" type="ORF">AB2L27_10915</name>
</gene>
<evidence type="ECO:0000256" key="1">
    <source>
        <dbReference type="SAM" id="MobiDB-lite"/>
    </source>
</evidence>
<feature type="compositionally biased region" description="Basic residues" evidence="1">
    <location>
        <begin position="160"/>
        <end position="169"/>
    </location>
</feature>
<feature type="compositionally biased region" description="Basic and acidic residues" evidence="1">
    <location>
        <begin position="120"/>
        <end position="134"/>
    </location>
</feature>
<reference evidence="2 3" key="1">
    <citation type="submission" date="2024-07" db="EMBL/GenBank/DDBJ databases">
        <authorList>
            <person name="Thanompreechachai J."/>
            <person name="Duangmal K."/>
        </authorList>
    </citation>
    <scope>NUCLEOTIDE SEQUENCE [LARGE SCALE GENOMIC DNA]</scope>
    <source>
        <strain evidence="2 3">LSe6-4</strain>
    </source>
</reference>
<accession>A0ABV4H122</accession>
<dbReference type="Proteomes" id="UP001565927">
    <property type="component" value="Unassembled WGS sequence"/>
</dbReference>
<dbReference type="EMBL" id="JBGFTU010000011">
    <property type="protein sequence ID" value="MEZ0165268.1"/>
    <property type="molecule type" value="Genomic_DNA"/>
</dbReference>
<organism evidence="2 3">
    <name type="scientific">Kineococcus halophytocola</name>
    <dbReference type="NCBI Taxonomy" id="3234027"/>
    <lineage>
        <taxon>Bacteria</taxon>
        <taxon>Bacillati</taxon>
        <taxon>Actinomycetota</taxon>
        <taxon>Actinomycetes</taxon>
        <taxon>Kineosporiales</taxon>
        <taxon>Kineosporiaceae</taxon>
        <taxon>Kineococcus</taxon>
    </lineage>
</organism>
<protein>
    <submittedName>
        <fullName evidence="2">Uncharacterized protein</fullName>
    </submittedName>
</protein>
<feature type="region of interest" description="Disordered" evidence="1">
    <location>
        <begin position="111"/>
        <end position="189"/>
    </location>
</feature>
<comment type="caution">
    <text evidence="2">The sequence shown here is derived from an EMBL/GenBank/DDBJ whole genome shotgun (WGS) entry which is preliminary data.</text>
</comment>
<name>A0ABV4H122_9ACTN</name>
<proteinExistence type="predicted"/>
<sequence length="189" mass="20973">MTDDELLDELERRLRKHVDPEVTYDGDAFVLHRWDGAVQDPPLLLHATAAQLARSCDVEESTRDALWPSAPVPIAGLNLLQMHLERVVSQALTRAPHRRHVVLHPRLAVLSDPAVPDEPDPPRPPRPQRPDGRRLFAHAPLAGQTYTPRPQPPPGGRCHAIARTRRRHSCLSGHPADGAQSRLGATSRL</sequence>
<dbReference type="RefSeq" id="WP_370441494.1">
    <property type="nucleotide sequence ID" value="NZ_JBGFTU010000011.1"/>
</dbReference>
<evidence type="ECO:0000313" key="3">
    <source>
        <dbReference type="Proteomes" id="UP001565927"/>
    </source>
</evidence>
<evidence type="ECO:0000313" key="2">
    <source>
        <dbReference type="EMBL" id="MEZ0165268.1"/>
    </source>
</evidence>